<organism evidence="1 2">
    <name type="scientific">Calycomorphotria hydatis</name>
    <dbReference type="NCBI Taxonomy" id="2528027"/>
    <lineage>
        <taxon>Bacteria</taxon>
        <taxon>Pseudomonadati</taxon>
        <taxon>Planctomycetota</taxon>
        <taxon>Planctomycetia</taxon>
        <taxon>Planctomycetales</taxon>
        <taxon>Planctomycetaceae</taxon>
        <taxon>Calycomorphotria</taxon>
    </lineage>
</organism>
<dbReference type="AlphaFoldDB" id="A0A517TCA8"/>
<dbReference type="KEGG" id="chya:V22_32650"/>
<name>A0A517TCA8_9PLAN</name>
<protein>
    <submittedName>
        <fullName evidence="1">Uncharacterized protein</fullName>
    </submittedName>
</protein>
<dbReference type="Proteomes" id="UP000319976">
    <property type="component" value="Chromosome"/>
</dbReference>
<sequence length="138" mass="15610">MPPAETASTATGKSVHKTLADDRRLSDEFDLVQTAIRDKNGNVIYVSKRVNLKTGLPQPGAKLQEAIPDAVSFRRKLILDDKPLGRPLSKDRQEIIRFIKAYQKREGHLPDIIAIQRYNPKTAQLVITELYTPFDFLP</sequence>
<keyword evidence="2" id="KW-1185">Reference proteome</keyword>
<accession>A0A517TCA8</accession>
<dbReference type="EMBL" id="CP036316">
    <property type="protein sequence ID" value="QDT66001.1"/>
    <property type="molecule type" value="Genomic_DNA"/>
</dbReference>
<proteinExistence type="predicted"/>
<reference evidence="1 2" key="1">
    <citation type="submission" date="2019-02" db="EMBL/GenBank/DDBJ databases">
        <title>Deep-cultivation of Planctomycetes and their phenomic and genomic characterization uncovers novel biology.</title>
        <authorList>
            <person name="Wiegand S."/>
            <person name="Jogler M."/>
            <person name="Boedeker C."/>
            <person name="Pinto D."/>
            <person name="Vollmers J."/>
            <person name="Rivas-Marin E."/>
            <person name="Kohn T."/>
            <person name="Peeters S.H."/>
            <person name="Heuer A."/>
            <person name="Rast P."/>
            <person name="Oberbeckmann S."/>
            <person name="Bunk B."/>
            <person name="Jeske O."/>
            <person name="Meyerdierks A."/>
            <person name="Storesund J.E."/>
            <person name="Kallscheuer N."/>
            <person name="Luecker S."/>
            <person name="Lage O.M."/>
            <person name="Pohl T."/>
            <person name="Merkel B.J."/>
            <person name="Hornburger P."/>
            <person name="Mueller R.-W."/>
            <person name="Bruemmer F."/>
            <person name="Labrenz M."/>
            <person name="Spormann A.M."/>
            <person name="Op den Camp H."/>
            <person name="Overmann J."/>
            <person name="Amann R."/>
            <person name="Jetten M.S.M."/>
            <person name="Mascher T."/>
            <person name="Medema M.H."/>
            <person name="Devos D.P."/>
            <person name="Kaster A.-K."/>
            <person name="Ovreas L."/>
            <person name="Rohde M."/>
            <person name="Galperin M.Y."/>
            <person name="Jogler C."/>
        </authorList>
    </citation>
    <scope>NUCLEOTIDE SEQUENCE [LARGE SCALE GENOMIC DNA]</scope>
    <source>
        <strain evidence="1 2">V22</strain>
    </source>
</reference>
<evidence type="ECO:0000313" key="2">
    <source>
        <dbReference type="Proteomes" id="UP000319976"/>
    </source>
</evidence>
<evidence type="ECO:0000313" key="1">
    <source>
        <dbReference type="EMBL" id="QDT66001.1"/>
    </source>
</evidence>
<gene>
    <name evidence="1" type="ORF">V22_32650</name>
</gene>